<organism evidence="1">
    <name type="scientific">Acidobacterium capsulatum</name>
    <dbReference type="NCBI Taxonomy" id="33075"/>
    <lineage>
        <taxon>Bacteria</taxon>
        <taxon>Pseudomonadati</taxon>
        <taxon>Acidobacteriota</taxon>
        <taxon>Terriglobia</taxon>
        <taxon>Terriglobales</taxon>
        <taxon>Acidobacteriaceae</taxon>
        <taxon>Acidobacterium</taxon>
    </lineage>
</organism>
<dbReference type="AlphaFoldDB" id="A0A7V5CT67"/>
<keyword evidence="1" id="KW-0378">Hydrolase</keyword>
<gene>
    <name evidence="1" type="ORF">ENW50_06110</name>
</gene>
<accession>A0A7V5CT67</accession>
<evidence type="ECO:0000313" key="1">
    <source>
        <dbReference type="EMBL" id="HGY94244.1"/>
    </source>
</evidence>
<sequence>MEISNADMRPKAWALLTEYTQSASLLKHALAVETCVLAYGVAEADRLALPGTERDALLATYSAIALLHDFDYERHPSPEEHPFVGVRILAEQGWPEEMRTAILGHAEYSGVARTTHLAKTLFACDELAGFLTACTLVKPSKSILDVEVASVKKKMKDKGFARGVNREDITRGAAELGLPLDEHIAFCLAAMQQNAAALELDGRLAASEPAG</sequence>
<proteinExistence type="predicted"/>
<dbReference type="PANTHER" id="PTHR38659:SF1">
    <property type="entry name" value="METAL DEPENDENT PHOSPHOHYDROLASE"/>
    <property type="match status" value="1"/>
</dbReference>
<dbReference type="SUPFAM" id="SSF109604">
    <property type="entry name" value="HD-domain/PDEase-like"/>
    <property type="match status" value="1"/>
</dbReference>
<name>A0A7V5CT67_9BACT</name>
<protein>
    <submittedName>
        <fullName evidence="1">HAD family hydrolase</fullName>
    </submittedName>
</protein>
<dbReference type="EMBL" id="DTKL01000033">
    <property type="protein sequence ID" value="HGY94244.1"/>
    <property type="molecule type" value="Genomic_DNA"/>
</dbReference>
<dbReference type="PANTHER" id="PTHR38659">
    <property type="entry name" value="METAL-DEPENDENT PHOSPHOHYDROLASE"/>
    <property type="match status" value="1"/>
</dbReference>
<dbReference type="GO" id="GO:0016787">
    <property type="term" value="F:hydrolase activity"/>
    <property type="evidence" value="ECO:0007669"/>
    <property type="project" value="UniProtKB-KW"/>
</dbReference>
<comment type="caution">
    <text evidence="1">The sequence shown here is derived from an EMBL/GenBank/DDBJ whole genome shotgun (WGS) entry which is preliminary data.</text>
</comment>
<reference evidence="1" key="1">
    <citation type="journal article" date="2020" name="mSystems">
        <title>Genome- and Community-Level Interaction Insights into Carbon Utilization and Element Cycling Functions of Hydrothermarchaeota in Hydrothermal Sediment.</title>
        <authorList>
            <person name="Zhou Z."/>
            <person name="Liu Y."/>
            <person name="Xu W."/>
            <person name="Pan J."/>
            <person name="Luo Z.H."/>
            <person name="Li M."/>
        </authorList>
    </citation>
    <scope>NUCLEOTIDE SEQUENCE [LARGE SCALE GENOMIC DNA]</scope>
    <source>
        <strain evidence="1">SpSt-855</strain>
    </source>
</reference>